<keyword evidence="7" id="KW-1185">Reference proteome</keyword>
<comment type="similarity">
    <text evidence="1">Belongs to the LysR transcriptional regulatory family.</text>
</comment>
<evidence type="ECO:0000256" key="3">
    <source>
        <dbReference type="ARBA" id="ARBA00023125"/>
    </source>
</evidence>
<dbReference type="InterPro" id="IPR036390">
    <property type="entry name" value="WH_DNA-bd_sf"/>
</dbReference>
<dbReference type="PROSITE" id="PS50931">
    <property type="entry name" value="HTH_LYSR"/>
    <property type="match status" value="1"/>
</dbReference>
<dbReference type="SUPFAM" id="SSF46785">
    <property type="entry name" value="Winged helix' DNA-binding domain"/>
    <property type="match status" value="1"/>
</dbReference>
<dbReference type="SUPFAM" id="SSF53850">
    <property type="entry name" value="Periplasmic binding protein-like II"/>
    <property type="match status" value="1"/>
</dbReference>
<keyword evidence="3" id="KW-0238">DNA-binding</keyword>
<protein>
    <submittedName>
        <fullName evidence="6">LysR family transcriptional regulator</fullName>
    </submittedName>
</protein>
<keyword evidence="2" id="KW-0805">Transcription regulation</keyword>
<keyword evidence="4" id="KW-0804">Transcription</keyword>
<feature type="domain" description="HTH lysR-type" evidence="5">
    <location>
        <begin position="4"/>
        <end position="61"/>
    </location>
</feature>
<evidence type="ECO:0000313" key="6">
    <source>
        <dbReference type="EMBL" id="MEL0552879.1"/>
    </source>
</evidence>
<evidence type="ECO:0000313" key="7">
    <source>
        <dbReference type="Proteomes" id="UP001312893"/>
    </source>
</evidence>
<dbReference type="InterPro" id="IPR005119">
    <property type="entry name" value="LysR_subst-bd"/>
</dbReference>
<evidence type="ECO:0000256" key="2">
    <source>
        <dbReference type="ARBA" id="ARBA00023015"/>
    </source>
</evidence>
<dbReference type="PRINTS" id="PR00039">
    <property type="entry name" value="HTHLYSR"/>
</dbReference>
<dbReference type="InterPro" id="IPR036388">
    <property type="entry name" value="WH-like_DNA-bd_sf"/>
</dbReference>
<organism evidence="6 7">
    <name type="scientific">Raoultella lignicola</name>
    <dbReference type="NCBI Taxonomy" id="3040939"/>
    <lineage>
        <taxon>Bacteria</taxon>
        <taxon>Pseudomonadati</taxon>
        <taxon>Pseudomonadota</taxon>
        <taxon>Gammaproteobacteria</taxon>
        <taxon>Enterobacterales</taxon>
        <taxon>Enterobacteriaceae</taxon>
        <taxon>Klebsiella/Raoultella group</taxon>
        <taxon>Raoultella</taxon>
    </lineage>
</organism>
<name>A0ABU9FCR3_9ENTR</name>
<dbReference type="Proteomes" id="UP001312893">
    <property type="component" value="Unassembled WGS sequence"/>
</dbReference>
<dbReference type="PANTHER" id="PTHR30346">
    <property type="entry name" value="TRANSCRIPTIONAL DUAL REGULATOR HCAR-RELATED"/>
    <property type="match status" value="1"/>
</dbReference>
<evidence type="ECO:0000256" key="1">
    <source>
        <dbReference type="ARBA" id="ARBA00009437"/>
    </source>
</evidence>
<comment type="caution">
    <text evidence="6">The sequence shown here is derived from an EMBL/GenBank/DDBJ whole genome shotgun (WGS) entry which is preliminary data.</text>
</comment>
<gene>
    <name evidence="6" type="ORF">QFI96_014380</name>
</gene>
<sequence>MREINLDQLRTLMTIAETGSFNEAAQRLHLSPPTVSLHISELEQRVGAKLLSRARGNVRPTAIGENLVAHARRLLADAAYVLDDISRQARGLTGRVRFGASTGAIANLLPRAIEKLAQSHPGIDVHIAVLTSQQTLEQLKSGALDIGIVALPQPRCAGLNIETWRRDPVVAFLPQNWPTPEVVTPEWLSEKPLILNGSGTHLSQLTGNWFADSGHRPTPRITLDYNDAIKSLVGAGYGATLLPLESGTPASADSRIVTRALKPALWRELGLAYRQNDNEQSTQHLLRVLRELTQA</sequence>
<dbReference type="Gene3D" id="1.10.10.10">
    <property type="entry name" value="Winged helix-like DNA-binding domain superfamily/Winged helix DNA-binding domain"/>
    <property type="match status" value="1"/>
</dbReference>
<dbReference type="InterPro" id="IPR000847">
    <property type="entry name" value="LysR_HTH_N"/>
</dbReference>
<dbReference type="RefSeq" id="WP_331851198.1">
    <property type="nucleotide sequence ID" value="NZ_JARXNK020000104.1"/>
</dbReference>
<dbReference type="Pfam" id="PF03466">
    <property type="entry name" value="LysR_substrate"/>
    <property type="match status" value="1"/>
</dbReference>
<dbReference type="Pfam" id="PF00126">
    <property type="entry name" value="HTH_1"/>
    <property type="match status" value="1"/>
</dbReference>
<proteinExistence type="inferred from homology"/>
<dbReference type="Gene3D" id="3.40.190.10">
    <property type="entry name" value="Periplasmic binding protein-like II"/>
    <property type="match status" value="2"/>
</dbReference>
<evidence type="ECO:0000259" key="5">
    <source>
        <dbReference type="PROSITE" id="PS50931"/>
    </source>
</evidence>
<accession>A0ABU9FCR3</accession>
<evidence type="ECO:0000256" key="4">
    <source>
        <dbReference type="ARBA" id="ARBA00023163"/>
    </source>
</evidence>
<dbReference type="CDD" id="cd05466">
    <property type="entry name" value="PBP2_LTTR_substrate"/>
    <property type="match status" value="1"/>
</dbReference>
<dbReference type="EMBL" id="JARXNK020000104">
    <property type="protein sequence ID" value="MEL0552879.1"/>
    <property type="molecule type" value="Genomic_DNA"/>
</dbReference>
<dbReference type="PANTHER" id="PTHR30346:SF28">
    <property type="entry name" value="HTH-TYPE TRANSCRIPTIONAL REGULATOR CYNR"/>
    <property type="match status" value="1"/>
</dbReference>
<reference evidence="6 7" key="1">
    <citation type="submission" date="2024-04" db="EMBL/GenBank/DDBJ databases">
        <title>Two novel Raoultella species associated with bleeding cankers of broadleaf hosts, Raoultella scottia sp. nov. and Raoultella lignicola sp. nov.</title>
        <authorList>
            <person name="Brady C.L."/>
        </authorList>
    </citation>
    <scope>NUCLEOTIDE SEQUENCE [LARGE SCALE GENOMIC DNA]</scope>
    <source>
        <strain evidence="6 7">TW_WC1a.1</strain>
    </source>
</reference>